<dbReference type="Proteomes" id="UP000663848">
    <property type="component" value="Unassembled WGS sequence"/>
</dbReference>
<organism evidence="2 3">
    <name type="scientific">Rotaria socialis</name>
    <dbReference type="NCBI Taxonomy" id="392032"/>
    <lineage>
        <taxon>Eukaryota</taxon>
        <taxon>Metazoa</taxon>
        <taxon>Spiralia</taxon>
        <taxon>Gnathifera</taxon>
        <taxon>Rotifera</taxon>
        <taxon>Eurotatoria</taxon>
        <taxon>Bdelloidea</taxon>
        <taxon>Philodinida</taxon>
        <taxon>Philodinidae</taxon>
        <taxon>Rotaria</taxon>
    </lineage>
</organism>
<evidence type="ECO:0000256" key="1">
    <source>
        <dbReference type="SAM" id="MobiDB-lite"/>
    </source>
</evidence>
<proteinExistence type="predicted"/>
<name>A0A822FPV1_9BILA</name>
<sequence>MQKSTKPIDSNESIQQQQVLTNSNQLTEKTPLPPGSSTPRIVYRYMDDQGNVLKLSSTPPSKLRE</sequence>
<comment type="caution">
    <text evidence="2">The sequence shown here is derived from an EMBL/GenBank/DDBJ whole genome shotgun (WGS) entry which is preliminary data.</text>
</comment>
<accession>A0A822FPV1</accession>
<dbReference type="AlphaFoldDB" id="A0A822FPV1"/>
<gene>
    <name evidence="2" type="ORF">QYT958_LOCUS46547</name>
</gene>
<reference evidence="2" key="1">
    <citation type="submission" date="2021-02" db="EMBL/GenBank/DDBJ databases">
        <authorList>
            <person name="Nowell W R."/>
        </authorList>
    </citation>
    <scope>NUCLEOTIDE SEQUENCE</scope>
</reference>
<protein>
    <submittedName>
        <fullName evidence="2">Uncharacterized protein</fullName>
    </submittedName>
</protein>
<evidence type="ECO:0000313" key="3">
    <source>
        <dbReference type="Proteomes" id="UP000663848"/>
    </source>
</evidence>
<dbReference type="EMBL" id="CAJOBR010083247">
    <property type="protein sequence ID" value="CAF5127984.1"/>
    <property type="molecule type" value="Genomic_DNA"/>
</dbReference>
<feature type="non-terminal residue" evidence="2">
    <location>
        <position position="65"/>
    </location>
</feature>
<evidence type="ECO:0000313" key="2">
    <source>
        <dbReference type="EMBL" id="CAF5127984.1"/>
    </source>
</evidence>
<feature type="region of interest" description="Disordered" evidence="1">
    <location>
        <begin position="1"/>
        <end position="41"/>
    </location>
</feature>
<feature type="compositionally biased region" description="Polar residues" evidence="1">
    <location>
        <begin position="1"/>
        <end position="28"/>
    </location>
</feature>